<reference evidence="4 5" key="1">
    <citation type="submission" date="2018-12" db="EMBL/GenBank/DDBJ databases">
        <authorList>
            <consortium name="Pathogen Informatics"/>
        </authorList>
    </citation>
    <scope>NUCLEOTIDE SEQUENCE [LARGE SCALE GENOMIC DNA]</scope>
    <source>
        <strain evidence="4 5">NCTC11923</strain>
    </source>
</reference>
<feature type="domain" description="Glycosyltransferase subfamily 4-like N-terminal" evidence="3">
    <location>
        <begin position="19"/>
        <end position="192"/>
    </location>
</feature>
<evidence type="ECO:0000256" key="1">
    <source>
        <dbReference type="ARBA" id="ARBA00022676"/>
    </source>
</evidence>
<dbReference type="PANTHER" id="PTHR12526:SF600">
    <property type="entry name" value="GLYCOSYL TRANSFERASE GROUP 1"/>
    <property type="match status" value="1"/>
</dbReference>
<evidence type="ECO:0000256" key="2">
    <source>
        <dbReference type="ARBA" id="ARBA00022679"/>
    </source>
</evidence>
<accession>A0A448KDE2</accession>
<dbReference type="Proteomes" id="UP000276899">
    <property type="component" value="Chromosome"/>
</dbReference>
<dbReference type="GO" id="GO:0016757">
    <property type="term" value="F:glycosyltransferase activity"/>
    <property type="evidence" value="ECO:0007669"/>
    <property type="project" value="UniProtKB-KW"/>
</dbReference>
<dbReference type="Gene3D" id="3.40.50.2000">
    <property type="entry name" value="Glycogen Phosphorylase B"/>
    <property type="match status" value="2"/>
</dbReference>
<dbReference type="CDD" id="cd03801">
    <property type="entry name" value="GT4_PimA-like"/>
    <property type="match status" value="1"/>
</dbReference>
<protein>
    <submittedName>
        <fullName evidence="4">GDP-mannose-dependent alpha-(1-6)-phosphatidylinositol monomannoside mannosyltransferase</fullName>
        <ecNumber evidence="4">2.4.1.57</ecNumber>
    </submittedName>
</protein>
<keyword evidence="1 4" id="KW-0328">Glycosyltransferase</keyword>
<keyword evidence="5" id="KW-1185">Reference proteome</keyword>
<sequence>MRVAYICMDPGIPAFGTKGASVHIQEVIRELRALGHEVALYAARTGEHLPDDLADLEVHHLPAGAQDPALRERAQGIAAAQAAQMVIDAGADLVYERYSLFSQALAEITSALGIPGILEVNAPLIDEQRTHRHLVDEERAHEVLLAQAAAAAATICVSDPVASWVRQATAGMESAPEIHARIHTVPNGVSVRRITPQDEADSVVVTFVGTLKPWHGVADLLEAASRATVDWNLRIIGDGPEREALESQATALGLTVDFRGAVAPQDMSSHLAGSAIGVAPYPDLGGQDQQYFSPLKVLEYMAAGLPVVASDVGQIPQLLSGVGILVEPSNPTALARQIDALAADPEARADLGLRSRERAIEQHSWMMVVRTILDHAGVADD</sequence>
<evidence type="ECO:0000259" key="3">
    <source>
        <dbReference type="Pfam" id="PF13439"/>
    </source>
</evidence>
<gene>
    <name evidence="4" type="primary">pimB_1</name>
    <name evidence="4" type="ORF">NCTC11923_01593</name>
</gene>
<dbReference type="Pfam" id="PF13692">
    <property type="entry name" value="Glyco_trans_1_4"/>
    <property type="match status" value="1"/>
</dbReference>
<dbReference type="KEGG" id="asla:NCTC11923_01593"/>
<organism evidence="4 5">
    <name type="scientific">Actinomyces slackii</name>
    <dbReference type="NCBI Taxonomy" id="52774"/>
    <lineage>
        <taxon>Bacteria</taxon>
        <taxon>Bacillati</taxon>
        <taxon>Actinomycetota</taxon>
        <taxon>Actinomycetes</taxon>
        <taxon>Actinomycetales</taxon>
        <taxon>Actinomycetaceae</taxon>
        <taxon>Actinomyces</taxon>
    </lineage>
</organism>
<dbReference type="PANTHER" id="PTHR12526">
    <property type="entry name" value="GLYCOSYLTRANSFERASE"/>
    <property type="match status" value="1"/>
</dbReference>
<dbReference type="AlphaFoldDB" id="A0A448KDE2"/>
<dbReference type="RefSeq" id="WP_026427630.1">
    <property type="nucleotide sequence ID" value="NZ_CBCRWE010000017.1"/>
</dbReference>
<dbReference type="EMBL" id="LR134363">
    <property type="protein sequence ID" value="VEG74943.1"/>
    <property type="molecule type" value="Genomic_DNA"/>
</dbReference>
<evidence type="ECO:0000313" key="4">
    <source>
        <dbReference type="EMBL" id="VEG74943.1"/>
    </source>
</evidence>
<dbReference type="EC" id="2.4.1.57" evidence="4"/>
<evidence type="ECO:0000313" key="5">
    <source>
        <dbReference type="Proteomes" id="UP000276899"/>
    </source>
</evidence>
<name>A0A448KDE2_9ACTO</name>
<proteinExistence type="predicted"/>
<dbReference type="STRING" id="1278298.GCA_000428685_00603"/>
<keyword evidence="2 4" id="KW-0808">Transferase</keyword>
<dbReference type="SUPFAM" id="SSF53756">
    <property type="entry name" value="UDP-Glycosyltransferase/glycogen phosphorylase"/>
    <property type="match status" value="1"/>
</dbReference>
<dbReference type="InterPro" id="IPR028098">
    <property type="entry name" value="Glyco_trans_4-like_N"/>
</dbReference>
<dbReference type="Pfam" id="PF13439">
    <property type="entry name" value="Glyco_transf_4"/>
    <property type="match status" value="1"/>
</dbReference>